<dbReference type="PROSITE" id="PS50206">
    <property type="entry name" value="RHODANESE_3"/>
    <property type="match status" value="1"/>
</dbReference>
<comment type="caution">
    <text evidence="2">The sequence shown here is derived from an EMBL/GenBank/DDBJ whole genome shotgun (WGS) entry which is preliminary data.</text>
</comment>
<dbReference type="InterPro" id="IPR001763">
    <property type="entry name" value="Rhodanese-like_dom"/>
</dbReference>
<dbReference type="InterPro" id="IPR050229">
    <property type="entry name" value="GlpE_sulfurtransferase"/>
</dbReference>
<name>A0A844FKT5_9LACO</name>
<dbReference type="RefSeq" id="WP_154486179.1">
    <property type="nucleotide sequence ID" value="NZ_JAQYAR010000051.1"/>
</dbReference>
<organism evidence="2 3">
    <name type="scientific">Lactobacillus equicursoris</name>
    <dbReference type="NCBI Taxonomy" id="420645"/>
    <lineage>
        <taxon>Bacteria</taxon>
        <taxon>Bacillati</taxon>
        <taxon>Bacillota</taxon>
        <taxon>Bacilli</taxon>
        <taxon>Lactobacillales</taxon>
        <taxon>Lactobacillaceae</taxon>
        <taxon>Lactobacillus</taxon>
    </lineage>
</organism>
<evidence type="ECO:0000313" key="3">
    <source>
        <dbReference type="Proteomes" id="UP000452141"/>
    </source>
</evidence>
<gene>
    <name evidence="2" type="ORF">FYJ61_00345</name>
</gene>
<dbReference type="PANTHER" id="PTHR43031">
    <property type="entry name" value="FAD-DEPENDENT OXIDOREDUCTASE"/>
    <property type="match status" value="1"/>
</dbReference>
<dbReference type="CDD" id="cd00158">
    <property type="entry name" value="RHOD"/>
    <property type="match status" value="1"/>
</dbReference>
<dbReference type="PANTHER" id="PTHR43031:SF17">
    <property type="entry name" value="SULFURTRANSFERASE YTWF-RELATED"/>
    <property type="match status" value="1"/>
</dbReference>
<reference evidence="2 3" key="1">
    <citation type="submission" date="2019-08" db="EMBL/GenBank/DDBJ databases">
        <title>In-depth cultivation of the pig gut microbiome towards novel bacterial diversity and tailored functional studies.</title>
        <authorList>
            <person name="Wylensek D."/>
            <person name="Hitch T.C.A."/>
            <person name="Clavel T."/>
        </authorList>
    </citation>
    <scope>NUCLEOTIDE SEQUENCE [LARGE SCALE GENOMIC DNA]</scope>
    <source>
        <strain evidence="2 3">WCA-470BD-2E</strain>
    </source>
</reference>
<dbReference type="Proteomes" id="UP000452141">
    <property type="component" value="Unassembled WGS sequence"/>
</dbReference>
<accession>A0A844FKT5</accession>
<dbReference type="Pfam" id="PF00581">
    <property type="entry name" value="Rhodanese"/>
    <property type="match status" value="1"/>
</dbReference>
<evidence type="ECO:0000313" key="2">
    <source>
        <dbReference type="EMBL" id="MST78959.1"/>
    </source>
</evidence>
<dbReference type="Gene3D" id="3.40.250.10">
    <property type="entry name" value="Rhodanese-like domain"/>
    <property type="match status" value="1"/>
</dbReference>
<feature type="domain" description="Rhodanese" evidence="1">
    <location>
        <begin position="14"/>
        <end position="97"/>
    </location>
</feature>
<dbReference type="SMART" id="SM00450">
    <property type="entry name" value="RHOD"/>
    <property type="match status" value="1"/>
</dbReference>
<dbReference type="SUPFAM" id="SSF52821">
    <property type="entry name" value="Rhodanese/Cell cycle control phosphatase"/>
    <property type="match status" value="1"/>
</dbReference>
<sequence>MKEITTKELADLLATKDIKLIDVRTPIEYLAGHIKEAKNFPLEEINSFDLPKSDRYYLICRSGNRSGQAAAILSQKGYTDLVNVQGGMLDWDGATINDL</sequence>
<dbReference type="InterPro" id="IPR036873">
    <property type="entry name" value="Rhodanese-like_dom_sf"/>
</dbReference>
<evidence type="ECO:0000259" key="1">
    <source>
        <dbReference type="PROSITE" id="PS50206"/>
    </source>
</evidence>
<protein>
    <submittedName>
        <fullName evidence="2">Rhodanese-like domain-containing protein</fullName>
    </submittedName>
</protein>
<proteinExistence type="predicted"/>
<dbReference type="AlphaFoldDB" id="A0A844FKT5"/>
<dbReference type="EMBL" id="VUMW01000001">
    <property type="protein sequence ID" value="MST78959.1"/>
    <property type="molecule type" value="Genomic_DNA"/>
</dbReference>